<gene>
    <name evidence="1" type="ORF">ACFQV2_12790</name>
</gene>
<sequence length="62" mass="7112">MTEFEKAPDEPYLLTLAGQILDSEEPDLRRLPMLRHRFGAFEPLDDALAPLVERGWCARRSA</sequence>
<reference evidence="2" key="1">
    <citation type="journal article" date="2019" name="Int. J. Syst. Evol. Microbiol.">
        <title>The Global Catalogue of Microorganisms (GCM) 10K type strain sequencing project: providing services to taxonomists for standard genome sequencing and annotation.</title>
        <authorList>
            <consortium name="The Broad Institute Genomics Platform"/>
            <consortium name="The Broad Institute Genome Sequencing Center for Infectious Disease"/>
            <person name="Wu L."/>
            <person name="Ma J."/>
        </authorList>
    </citation>
    <scope>NUCLEOTIDE SEQUENCE [LARGE SCALE GENOMIC DNA]</scope>
    <source>
        <strain evidence="2">JCM 17695</strain>
    </source>
</reference>
<protein>
    <submittedName>
        <fullName evidence="1">Uncharacterized protein</fullName>
    </submittedName>
</protein>
<proteinExistence type="predicted"/>
<comment type="caution">
    <text evidence="1">The sequence shown here is derived from an EMBL/GenBank/DDBJ whole genome shotgun (WGS) entry which is preliminary data.</text>
</comment>
<organism evidence="1 2">
    <name type="scientific">Actinokineospora soli</name>
    <dbReference type="NCBI Taxonomy" id="1048753"/>
    <lineage>
        <taxon>Bacteria</taxon>
        <taxon>Bacillati</taxon>
        <taxon>Actinomycetota</taxon>
        <taxon>Actinomycetes</taxon>
        <taxon>Pseudonocardiales</taxon>
        <taxon>Pseudonocardiaceae</taxon>
        <taxon>Actinokineospora</taxon>
    </lineage>
</organism>
<accession>A0ABW2TKJ0</accession>
<evidence type="ECO:0000313" key="1">
    <source>
        <dbReference type="EMBL" id="MFC7614272.1"/>
    </source>
</evidence>
<keyword evidence="2" id="KW-1185">Reference proteome</keyword>
<evidence type="ECO:0000313" key="2">
    <source>
        <dbReference type="Proteomes" id="UP001596512"/>
    </source>
</evidence>
<dbReference type="Proteomes" id="UP001596512">
    <property type="component" value="Unassembled WGS sequence"/>
</dbReference>
<dbReference type="EMBL" id="JBHTEY010000004">
    <property type="protein sequence ID" value="MFC7614272.1"/>
    <property type="molecule type" value="Genomic_DNA"/>
</dbReference>
<name>A0ABW2TKJ0_9PSEU</name>